<dbReference type="Proteomes" id="UP000185895">
    <property type="component" value="Unassembled WGS sequence"/>
</dbReference>
<keyword evidence="2 5" id="KW-0645">Protease</keyword>
<proteinExistence type="inferred from homology"/>
<evidence type="ECO:0000313" key="10">
    <source>
        <dbReference type="Proteomes" id="UP000185895"/>
    </source>
</evidence>
<dbReference type="SUPFAM" id="SSF52096">
    <property type="entry name" value="ClpP/crotonase"/>
    <property type="match status" value="1"/>
</dbReference>
<feature type="chain" id="PRO_5043144691" evidence="7">
    <location>
        <begin position="29"/>
        <end position="733"/>
    </location>
</feature>
<comment type="similarity">
    <text evidence="1 5">Belongs to the peptidase S41A family.</text>
</comment>
<evidence type="ECO:0000256" key="5">
    <source>
        <dbReference type="RuleBase" id="RU004404"/>
    </source>
</evidence>
<dbReference type="Pfam" id="PF17804">
    <property type="entry name" value="TSP_NTD"/>
    <property type="match status" value="1"/>
</dbReference>
<dbReference type="GO" id="GO:0006508">
    <property type="term" value="P:proteolysis"/>
    <property type="evidence" value="ECO:0007669"/>
    <property type="project" value="UniProtKB-KW"/>
</dbReference>
<accession>A0A1E7RE82</accession>
<dbReference type="STRING" id="1262585.BJI46_09285"/>
<evidence type="ECO:0000256" key="6">
    <source>
        <dbReference type="SAM" id="MobiDB-lite"/>
    </source>
</evidence>
<name>A0A1E7RE82_9GAMM</name>
<dbReference type="NCBIfam" id="TIGR00225">
    <property type="entry name" value="prc"/>
    <property type="match status" value="1"/>
</dbReference>
<dbReference type="SMART" id="SM00228">
    <property type="entry name" value="PDZ"/>
    <property type="match status" value="1"/>
</dbReference>
<feature type="signal peptide" evidence="7">
    <location>
        <begin position="1"/>
        <end position="28"/>
    </location>
</feature>
<dbReference type="InterPro" id="IPR020992">
    <property type="entry name" value="Tail_Prtase_C"/>
</dbReference>
<reference evidence="9 10" key="1">
    <citation type="submission" date="2016-09" db="EMBL/GenBank/DDBJ databases">
        <authorList>
            <person name="Capua I."/>
            <person name="De Benedictis P."/>
            <person name="Joannis T."/>
            <person name="Lombin L.H."/>
            <person name="Cattoli G."/>
        </authorList>
    </citation>
    <scope>NUCLEOTIDE SEQUENCE [LARGE SCALE GENOMIC DNA]</scope>
    <source>
        <strain evidence="9 10">ANC 4671</strain>
    </source>
</reference>
<keyword evidence="7" id="KW-0732">Signal</keyword>
<dbReference type="Gene3D" id="3.90.226.10">
    <property type="entry name" value="2-enoyl-CoA Hydratase, Chain A, domain 1"/>
    <property type="match status" value="1"/>
</dbReference>
<dbReference type="AlphaFoldDB" id="A0A1E7RE82"/>
<dbReference type="InterPro" id="IPR004447">
    <property type="entry name" value="Peptidase_S41A"/>
</dbReference>
<dbReference type="OrthoDB" id="9812068at2"/>
<evidence type="ECO:0000256" key="7">
    <source>
        <dbReference type="SAM" id="SignalP"/>
    </source>
</evidence>
<keyword evidence="3 5" id="KW-0378">Hydrolase</keyword>
<keyword evidence="4 5" id="KW-0720">Serine protease</keyword>
<dbReference type="GO" id="GO:0004175">
    <property type="term" value="F:endopeptidase activity"/>
    <property type="evidence" value="ECO:0007669"/>
    <property type="project" value="TreeGrafter"/>
</dbReference>
<dbReference type="Pfam" id="PF03572">
    <property type="entry name" value="Peptidase_S41"/>
    <property type="match status" value="1"/>
</dbReference>
<dbReference type="InterPro" id="IPR001478">
    <property type="entry name" value="PDZ"/>
</dbReference>
<evidence type="ECO:0000259" key="8">
    <source>
        <dbReference type="PROSITE" id="PS50106"/>
    </source>
</evidence>
<evidence type="ECO:0000256" key="4">
    <source>
        <dbReference type="ARBA" id="ARBA00022825"/>
    </source>
</evidence>
<feature type="region of interest" description="Disordered" evidence="6">
    <location>
        <begin position="195"/>
        <end position="216"/>
    </location>
</feature>
<dbReference type="Gene3D" id="2.30.42.10">
    <property type="match status" value="1"/>
</dbReference>
<dbReference type="PANTHER" id="PTHR32060">
    <property type="entry name" value="TAIL-SPECIFIC PROTEASE"/>
    <property type="match status" value="1"/>
</dbReference>
<keyword evidence="10" id="KW-1185">Reference proteome</keyword>
<dbReference type="SUPFAM" id="SSF50156">
    <property type="entry name" value="PDZ domain-like"/>
    <property type="match status" value="1"/>
</dbReference>
<dbReference type="CDD" id="cd06782">
    <property type="entry name" value="cpPDZ_CPP-like"/>
    <property type="match status" value="1"/>
</dbReference>
<dbReference type="InterPro" id="IPR036034">
    <property type="entry name" value="PDZ_sf"/>
</dbReference>
<dbReference type="PANTHER" id="PTHR32060:SF22">
    <property type="entry name" value="CARBOXYL-TERMINAL-PROCESSING PEPTIDASE 3, CHLOROPLASTIC"/>
    <property type="match status" value="1"/>
</dbReference>
<dbReference type="EMBL" id="MKKK01000007">
    <property type="protein sequence ID" value="OEY97537.1"/>
    <property type="molecule type" value="Genomic_DNA"/>
</dbReference>
<evidence type="ECO:0000313" key="9">
    <source>
        <dbReference type="EMBL" id="OEY97537.1"/>
    </source>
</evidence>
<sequence>MKLQQLACAVALATSGLFFTHIISQAMAEPETQTAKAGVIQPTQAQSLVARQMATLVDRQHYLPMRLDAKTSERIFDMYVDSLDPDHSILLQSDIAQLKQKYGANFGLALKTGDLNPAFTIHALYRERIKEYYDYMLSELKKPQNLHQQNVYVDTDREKAPFFRNKQDQRTYWNKVLVSQLISLTINKEEEAAKQKALKDDPSLADGQNLTPPEDLTPVQTLEKRYKRQLERISRLKSDDVLDKTLNAMLATYDPHSNYFPPVDAMELNRQTTLQLEGIGVTIRPERGNEDYTKIETIVDGGPASKTGQVRAGDRIVGVAQEGQPMQDVIGWSSQEIVGVIRGKRGTKVTLKLLASGAPMSQARVVTITRDIIQEEDSGLKYRTVDVQRDNKKIKVGVIEIPSFYLNYRARSEGQNYRSVAEDTANALIALSKQNVAGIIIDLRNNPGGSLEEVVKMLGQVIKQGPVVQIRDGNGNISIFEDTDGGQQLYSGPLAVMVNLASASASEIYSAAIQDYGRGIVIGSTTTGKGTAQVQLDSLAYGQATLTQRKFYRITGGSTQNKGVIPDIKMIDIYFDQFGERKSKNPLQWDTIPTAPFKREGIIKPYVAELQKQSDARRANDPQFQFLQNYVNLAKKTVDEKRVVLDIDQRKTEITQLEAQTLANENRRRQATGLKPYANWQSYQAAMDALSEARAKMKDATRPPLPEEETFVTESAKILLGLTDMQKKQATAQ</sequence>
<dbReference type="Pfam" id="PF00595">
    <property type="entry name" value="PDZ"/>
    <property type="match status" value="1"/>
</dbReference>
<dbReference type="GO" id="GO:0030288">
    <property type="term" value="C:outer membrane-bounded periplasmic space"/>
    <property type="evidence" value="ECO:0007669"/>
    <property type="project" value="TreeGrafter"/>
</dbReference>
<organism evidence="9 10">
    <name type="scientific">Acinetobacter qingfengensis</name>
    <dbReference type="NCBI Taxonomy" id="1262585"/>
    <lineage>
        <taxon>Bacteria</taxon>
        <taxon>Pseudomonadati</taxon>
        <taxon>Pseudomonadota</taxon>
        <taxon>Gammaproteobacteria</taxon>
        <taxon>Moraxellales</taxon>
        <taxon>Moraxellaceae</taxon>
        <taxon>Acinetobacter</taxon>
    </lineage>
</organism>
<protein>
    <submittedName>
        <fullName evidence="9">Tail-specific protease</fullName>
    </submittedName>
</protein>
<dbReference type="SMART" id="SM00245">
    <property type="entry name" value="TSPc"/>
    <property type="match status" value="1"/>
</dbReference>
<dbReference type="GO" id="GO:0008236">
    <property type="term" value="F:serine-type peptidase activity"/>
    <property type="evidence" value="ECO:0007669"/>
    <property type="project" value="UniProtKB-KW"/>
</dbReference>
<evidence type="ECO:0000256" key="3">
    <source>
        <dbReference type="ARBA" id="ARBA00022801"/>
    </source>
</evidence>
<dbReference type="RefSeq" id="WP_070069001.1">
    <property type="nucleotide sequence ID" value="NZ_MKKK01000007.1"/>
</dbReference>
<gene>
    <name evidence="9" type="ORF">BJI46_09285</name>
</gene>
<evidence type="ECO:0000256" key="2">
    <source>
        <dbReference type="ARBA" id="ARBA00022670"/>
    </source>
</evidence>
<dbReference type="PROSITE" id="PS50106">
    <property type="entry name" value="PDZ"/>
    <property type="match status" value="1"/>
</dbReference>
<dbReference type="InterPro" id="IPR029045">
    <property type="entry name" value="ClpP/crotonase-like_dom_sf"/>
</dbReference>
<dbReference type="InterPro" id="IPR005151">
    <property type="entry name" value="Tail-specific_protease"/>
</dbReference>
<dbReference type="Gene3D" id="3.30.750.44">
    <property type="match status" value="1"/>
</dbReference>
<feature type="domain" description="PDZ" evidence="8">
    <location>
        <begin position="265"/>
        <end position="342"/>
    </location>
</feature>
<dbReference type="CDD" id="cd07560">
    <property type="entry name" value="Peptidase_S41_CPP"/>
    <property type="match status" value="1"/>
</dbReference>
<evidence type="ECO:0000256" key="1">
    <source>
        <dbReference type="ARBA" id="ARBA00009179"/>
    </source>
</evidence>
<dbReference type="GO" id="GO:0007165">
    <property type="term" value="P:signal transduction"/>
    <property type="evidence" value="ECO:0007669"/>
    <property type="project" value="TreeGrafter"/>
</dbReference>
<dbReference type="InterPro" id="IPR040573">
    <property type="entry name" value="TSP_N"/>
</dbReference>
<dbReference type="Pfam" id="PF11818">
    <property type="entry name" value="DUF3340"/>
    <property type="match status" value="1"/>
</dbReference>
<comment type="caution">
    <text evidence="9">The sequence shown here is derived from an EMBL/GenBank/DDBJ whole genome shotgun (WGS) entry which is preliminary data.</text>
</comment>